<gene>
    <name evidence="11" type="ORF">Q8A67_003784</name>
</gene>
<keyword evidence="3" id="KW-0677">Repeat</keyword>
<dbReference type="Proteomes" id="UP001187343">
    <property type="component" value="Unassembled WGS sequence"/>
</dbReference>
<keyword evidence="6" id="KW-0325">Glycoprotein</keyword>
<dbReference type="Pfam" id="PF07679">
    <property type="entry name" value="I-set"/>
    <property type="match status" value="2"/>
</dbReference>
<dbReference type="SUPFAM" id="SSF48726">
    <property type="entry name" value="Immunoglobulin"/>
    <property type="match status" value="6"/>
</dbReference>
<dbReference type="InterPro" id="IPR013783">
    <property type="entry name" value="Ig-like_fold"/>
</dbReference>
<dbReference type="Pfam" id="PF13927">
    <property type="entry name" value="Ig_3"/>
    <property type="match status" value="3"/>
</dbReference>
<evidence type="ECO:0000256" key="3">
    <source>
        <dbReference type="ARBA" id="ARBA00022737"/>
    </source>
</evidence>
<dbReference type="InterPro" id="IPR036179">
    <property type="entry name" value="Ig-like_dom_sf"/>
</dbReference>
<keyword evidence="7" id="KW-0393">Immunoglobulin domain</keyword>
<dbReference type="InterPro" id="IPR013098">
    <property type="entry name" value="Ig_I-set"/>
</dbReference>
<evidence type="ECO:0000256" key="6">
    <source>
        <dbReference type="ARBA" id="ARBA00023180"/>
    </source>
</evidence>
<dbReference type="InterPro" id="IPR003598">
    <property type="entry name" value="Ig_sub2"/>
</dbReference>
<keyword evidence="12" id="KW-1185">Reference proteome</keyword>
<dbReference type="GO" id="GO:0007156">
    <property type="term" value="P:homophilic cell adhesion via plasma membrane adhesion molecules"/>
    <property type="evidence" value="ECO:0007669"/>
    <property type="project" value="TreeGrafter"/>
</dbReference>
<comment type="caution">
    <text evidence="11">The sequence shown here is derived from an EMBL/GenBank/DDBJ whole genome shotgun (WGS) entry which is preliminary data.</text>
</comment>
<evidence type="ECO:0000259" key="10">
    <source>
        <dbReference type="PROSITE" id="PS50835"/>
    </source>
</evidence>
<feature type="transmembrane region" description="Helical" evidence="9">
    <location>
        <begin position="976"/>
        <end position="997"/>
    </location>
</feature>
<proteinExistence type="predicted"/>
<feature type="domain" description="Ig-like" evidence="10">
    <location>
        <begin position="339"/>
        <end position="414"/>
    </location>
</feature>
<feature type="region of interest" description="Disordered" evidence="8">
    <location>
        <begin position="1129"/>
        <end position="1169"/>
    </location>
</feature>
<feature type="domain" description="Ig-like" evidence="10">
    <location>
        <begin position="228"/>
        <end position="325"/>
    </location>
</feature>
<dbReference type="PANTHER" id="PTHR10075:SF103">
    <property type="entry name" value="ROUNDABOUT HOMOLOG 4"/>
    <property type="match status" value="1"/>
</dbReference>
<dbReference type="GO" id="GO:0005886">
    <property type="term" value="C:plasma membrane"/>
    <property type="evidence" value="ECO:0007669"/>
    <property type="project" value="UniProtKB-SubCell"/>
</dbReference>
<evidence type="ECO:0000256" key="5">
    <source>
        <dbReference type="ARBA" id="ARBA00023157"/>
    </source>
</evidence>
<evidence type="ECO:0000313" key="12">
    <source>
        <dbReference type="Proteomes" id="UP001187343"/>
    </source>
</evidence>
<keyword evidence="5" id="KW-1015">Disulfide bond</keyword>
<keyword evidence="2" id="KW-1003">Cell membrane</keyword>
<dbReference type="InterPro" id="IPR007110">
    <property type="entry name" value="Ig-like_dom"/>
</dbReference>
<feature type="region of interest" description="Disordered" evidence="8">
    <location>
        <begin position="939"/>
        <end position="962"/>
    </location>
</feature>
<dbReference type="PANTHER" id="PTHR10075">
    <property type="entry name" value="BASIGIN RELATED"/>
    <property type="match status" value="1"/>
</dbReference>
<evidence type="ECO:0000256" key="8">
    <source>
        <dbReference type="SAM" id="MobiDB-lite"/>
    </source>
</evidence>
<feature type="compositionally biased region" description="Polar residues" evidence="8">
    <location>
        <begin position="1155"/>
        <end position="1169"/>
    </location>
</feature>
<dbReference type="AlphaFoldDB" id="A0AA88QG31"/>
<dbReference type="SMART" id="SM00408">
    <property type="entry name" value="IGc2"/>
    <property type="match status" value="6"/>
</dbReference>
<dbReference type="GO" id="GO:0070593">
    <property type="term" value="P:dendrite self-avoidance"/>
    <property type="evidence" value="ECO:0007669"/>
    <property type="project" value="TreeGrafter"/>
</dbReference>
<feature type="domain" description="Ig-like" evidence="10">
    <location>
        <begin position="520"/>
        <end position="604"/>
    </location>
</feature>
<reference evidence="11" key="1">
    <citation type="submission" date="2023-08" db="EMBL/GenBank/DDBJ databases">
        <title>Chromosome-level Genome Assembly of mud carp (Cirrhinus molitorella).</title>
        <authorList>
            <person name="Liu H."/>
        </authorList>
    </citation>
    <scope>NUCLEOTIDE SEQUENCE</scope>
    <source>
        <strain evidence="11">Prfri</strain>
        <tissue evidence="11">Muscle</tissue>
    </source>
</reference>
<dbReference type="PROSITE" id="PS50835">
    <property type="entry name" value="IG_LIKE"/>
    <property type="match status" value="6"/>
</dbReference>
<feature type="domain" description="Ig-like" evidence="10">
    <location>
        <begin position="611"/>
        <end position="710"/>
    </location>
</feature>
<keyword evidence="4 9" id="KW-0472">Membrane</keyword>
<sequence length="1241" mass="137377">MIIKHFLHYFLCHVDTIYNLREENAYLHHRLKNLTQTLQELRKLLDHSHESAVKHDSDKLHAWNEWIKNDVTLPPERYAGRTPPASRSLRREPEPPLHQRQFKKYRFGAKLAPRQQGRPVEKKRAAFLMFNPGVSELVFSVLPEDGVGILNSSLMLNCTVFDSGMRASMPVKWDRDPGGLDSRIHQLANGSLFFPYLKEEDFGNYSCSAKKGKKQIQTTIMLSKACLEDVFFHPQSLRTEEGRDVFLQCVSGDSSPPAQISWLKNGRVLTKGNQIQGQYGGGSQKKTSGTLHMANITKADQGVYICITHNPLLNISKGSQAATLTVHGSDVDIKIIEGPQNVTVPVEMEAALHCFVEGFPIPTVQWFKNGHPLSNSSRWDLQKDGQLLIFQRVLSEDEGLYFCEAGNERQKVISEPAYLLPAVMDWIFVLEPANLTVRKGESATLSCRPPRSRPQAQVSWFKNNRLLQTEPHYTFDPNGDLVFHSVQETDSGLYFCRASNSHLKRALTSKKIFLDVLEPPSVTIWPNVVTSPVGAEVSIHCQVLGHPAPSIKWSKQGRSIQTGGKVIMGLRNTTLYISSVRTYDEGLYTCAASNTLGHDQKTMTLRVAVKPVIVSFVASLTVSEGSPVSLPCRAVGDFPVKYTWIRTASIQNSPEMPGSNSPVSLPQQIHIDDNGTLVIFNIHRSDAGEYHCTAENRVGQDVRSVIIIVTADTDVSPDKEALSKTIMPTVPESEQEIFTNSFPYGSKLLSNTEINESFQQTTEDYTKISLLNAFVEDSPTYLNPESTQDTTEFISLKPSGVSIGINEKIKQPIPSQKPTPVPVKHITFPPLKDTFIQDTHQHMQPTEQVTKLPVLNSNTNTPSLPDSHSHTQLKKIQSFSLKSAQPFSGKTQTTGLTLMVVENVTASAPVDQHQNQSQIIKQSGGVKSSVTNDTDLVESVKKNTSQAPMRTTDNNNREKEKSQTWLPVIEKHDIPIVVGVGVSLAFIFIAMAFYSLVQKNDPAAVPTGRSALRGIGGPCRHGERLAMERTYDNKAFEDDNLVAVIEQSPNTSETRALPTEGCPTTLMMEPPSNDLQEGVQSTQDLPVIVETHPEPREEDQLETIFEEGKVTPSPHSDIQLQCMEDWRSREFEPGQDAPSPPPANPAPAQEEGLRSSLTLQTSDPSSTPVRHSINISHGFSPLLLSHCVSLGMTSVAVDVHFYPSTPSTVGHPPCPAFGPPGQQVNTRLEHELNAPSASHSK</sequence>
<dbReference type="Gene3D" id="2.60.40.10">
    <property type="entry name" value="Immunoglobulins"/>
    <property type="match status" value="6"/>
</dbReference>
<feature type="compositionally biased region" description="Polar residues" evidence="8">
    <location>
        <begin position="942"/>
        <end position="954"/>
    </location>
</feature>
<keyword evidence="9" id="KW-1133">Transmembrane helix</keyword>
<dbReference type="GO" id="GO:0098632">
    <property type="term" value="F:cell-cell adhesion mediator activity"/>
    <property type="evidence" value="ECO:0007669"/>
    <property type="project" value="TreeGrafter"/>
</dbReference>
<feature type="domain" description="Ig-like" evidence="10">
    <location>
        <begin position="421"/>
        <end position="508"/>
    </location>
</feature>
<evidence type="ECO:0000256" key="2">
    <source>
        <dbReference type="ARBA" id="ARBA00022475"/>
    </source>
</evidence>
<dbReference type="SMART" id="SM00406">
    <property type="entry name" value="IGv"/>
    <property type="match status" value="4"/>
</dbReference>
<keyword evidence="9" id="KW-0812">Transmembrane</keyword>
<dbReference type="CDD" id="cd00096">
    <property type="entry name" value="Ig"/>
    <property type="match status" value="2"/>
</dbReference>
<evidence type="ECO:0000313" key="11">
    <source>
        <dbReference type="EMBL" id="KAK2911651.1"/>
    </source>
</evidence>
<dbReference type="InterPro" id="IPR003599">
    <property type="entry name" value="Ig_sub"/>
</dbReference>
<name>A0AA88QG31_9TELE</name>
<dbReference type="InterPro" id="IPR013106">
    <property type="entry name" value="Ig_V-set"/>
</dbReference>
<comment type="subcellular location">
    <subcellularLocation>
        <location evidence="1">Cell membrane</location>
    </subcellularLocation>
</comment>
<dbReference type="GO" id="GO:0030424">
    <property type="term" value="C:axon"/>
    <property type="evidence" value="ECO:0007669"/>
    <property type="project" value="TreeGrafter"/>
</dbReference>
<organism evidence="11 12">
    <name type="scientific">Cirrhinus molitorella</name>
    <name type="common">mud carp</name>
    <dbReference type="NCBI Taxonomy" id="172907"/>
    <lineage>
        <taxon>Eukaryota</taxon>
        <taxon>Metazoa</taxon>
        <taxon>Chordata</taxon>
        <taxon>Craniata</taxon>
        <taxon>Vertebrata</taxon>
        <taxon>Euteleostomi</taxon>
        <taxon>Actinopterygii</taxon>
        <taxon>Neopterygii</taxon>
        <taxon>Teleostei</taxon>
        <taxon>Ostariophysi</taxon>
        <taxon>Cypriniformes</taxon>
        <taxon>Cyprinidae</taxon>
        <taxon>Labeoninae</taxon>
        <taxon>Labeonini</taxon>
        <taxon>Cirrhinus</taxon>
    </lineage>
</organism>
<feature type="domain" description="Ig-like" evidence="10">
    <location>
        <begin position="132"/>
        <end position="223"/>
    </location>
</feature>
<dbReference type="FunFam" id="2.60.40.10:FF:000005">
    <property type="entry name" value="Neuronal cell adhesion molecule"/>
    <property type="match status" value="1"/>
</dbReference>
<evidence type="ECO:0000256" key="4">
    <source>
        <dbReference type="ARBA" id="ARBA00023136"/>
    </source>
</evidence>
<evidence type="ECO:0000256" key="7">
    <source>
        <dbReference type="ARBA" id="ARBA00023319"/>
    </source>
</evidence>
<evidence type="ECO:0000256" key="1">
    <source>
        <dbReference type="ARBA" id="ARBA00004236"/>
    </source>
</evidence>
<dbReference type="SMART" id="SM00409">
    <property type="entry name" value="IG"/>
    <property type="match status" value="6"/>
</dbReference>
<dbReference type="GO" id="GO:0007411">
    <property type="term" value="P:axon guidance"/>
    <property type="evidence" value="ECO:0007669"/>
    <property type="project" value="TreeGrafter"/>
</dbReference>
<evidence type="ECO:0000256" key="9">
    <source>
        <dbReference type="SAM" id="Phobius"/>
    </source>
</evidence>
<dbReference type="EMBL" id="JAUYZG010000003">
    <property type="protein sequence ID" value="KAK2911651.1"/>
    <property type="molecule type" value="Genomic_DNA"/>
</dbReference>
<protein>
    <recommendedName>
        <fullName evidence="10">Ig-like domain-containing protein</fullName>
    </recommendedName>
</protein>
<feature type="region of interest" description="Disordered" evidence="8">
    <location>
        <begin position="75"/>
        <end position="95"/>
    </location>
</feature>
<accession>A0AA88QG31</accession>